<feature type="non-terminal residue" evidence="2">
    <location>
        <position position="1"/>
    </location>
</feature>
<reference evidence="2 3" key="1">
    <citation type="journal article" date="2018" name="New Phytol.">
        <title>Phylogenomics of Endogonaceae and evolution of mycorrhizas within Mucoromycota.</title>
        <authorList>
            <person name="Chang Y."/>
            <person name="Desiro A."/>
            <person name="Na H."/>
            <person name="Sandor L."/>
            <person name="Lipzen A."/>
            <person name="Clum A."/>
            <person name="Barry K."/>
            <person name="Grigoriev I.V."/>
            <person name="Martin F.M."/>
            <person name="Stajich J.E."/>
            <person name="Smith M.E."/>
            <person name="Bonito G."/>
            <person name="Spatafora J.W."/>
        </authorList>
    </citation>
    <scope>NUCLEOTIDE SEQUENCE [LARGE SCALE GENOMIC DNA]</scope>
    <source>
        <strain evidence="2 3">GMNB39</strain>
    </source>
</reference>
<dbReference type="Proteomes" id="UP000268093">
    <property type="component" value="Unassembled WGS sequence"/>
</dbReference>
<dbReference type="GO" id="GO:0008168">
    <property type="term" value="F:methyltransferase activity"/>
    <property type="evidence" value="ECO:0007669"/>
    <property type="project" value="UniProtKB-KW"/>
</dbReference>
<organism evidence="2 3">
    <name type="scientific">Jimgerdemannia flammicorona</name>
    <dbReference type="NCBI Taxonomy" id="994334"/>
    <lineage>
        <taxon>Eukaryota</taxon>
        <taxon>Fungi</taxon>
        <taxon>Fungi incertae sedis</taxon>
        <taxon>Mucoromycota</taxon>
        <taxon>Mucoromycotina</taxon>
        <taxon>Endogonomycetes</taxon>
        <taxon>Endogonales</taxon>
        <taxon>Endogonaceae</taxon>
        <taxon>Jimgerdemannia</taxon>
    </lineage>
</organism>
<feature type="domain" description="Methyltransferase" evidence="1">
    <location>
        <begin position="146"/>
        <end position="238"/>
    </location>
</feature>
<name>A0A433DKH7_9FUNG</name>
<evidence type="ECO:0000259" key="1">
    <source>
        <dbReference type="Pfam" id="PF13649"/>
    </source>
</evidence>
<keyword evidence="2" id="KW-0808">Transferase</keyword>
<dbReference type="GO" id="GO:0032259">
    <property type="term" value="P:methylation"/>
    <property type="evidence" value="ECO:0007669"/>
    <property type="project" value="UniProtKB-KW"/>
</dbReference>
<comment type="caution">
    <text evidence="2">The sequence shown here is derived from an EMBL/GenBank/DDBJ whole genome shotgun (WGS) entry which is preliminary data.</text>
</comment>
<dbReference type="AlphaFoldDB" id="A0A433DKH7"/>
<evidence type="ECO:0000313" key="3">
    <source>
        <dbReference type="Proteomes" id="UP000268093"/>
    </source>
</evidence>
<dbReference type="InterPro" id="IPR041698">
    <property type="entry name" value="Methyltransf_25"/>
</dbReference>
<dbReference type="CDD" id="cd02440">
    <property type="entry name" value="AdoMet_MTases"/>
    <property type="match status" value="1"/>
</dbReference>
<dbReference type="InterPro" id="IPR029063">
    <property type="entry name" value="SAM-dependent_MTases_sf"/>
</dbReference>
<accession>A0A433DKH7</accession>
<proteinExistence type="predicted"/>
<evidence type="ECO:0000313" key="2">
    <source>
        <dbReference type="EMBL" id="RUP51305.1"/>
    </source>
</evidence>
<dbReference type="OrthoDB" id="2013972at2759"/>
<dbReference type="Pfam" id="PF13649">
    <property type="entry name" value="Methyltransf_25"/>
    <property type="match status" value="1"/>
</dbReference>
<keyword evidence="2" id="KW-0489">Methyltransferase</keyword>
<dbReference type="PANTHER" id="PTHR43591">
    <property type="entry name" value="METHYLTRANSFERASE"/>
    <property type="match status" value="1"/>
</dbReference>
<dbReference type="EMBL" id="RBNI01000806">
    <property type="protein sequence ID" value="RUP51305.1"/>
    <property type="molecule type" value="Genomic_DNA"/>
</dbReference>
<protein>
    <submittedName>
        <fullName evidence="2">S-adenosyl-L-methionine-dependent methyltransferase</fullName>
    </submittedName>
</protein>
<gene>
    <name evidence="2" type="ORF">BC936DRAFT_148823</name>
</gene>
<dbReference type="PANTHER" id="PTHR43591:SF24">
    <property type="entry name" value="2-METHOXY-6-POLYPRENYL-1,4-BENZOQUINOL METHYLASE, MITOCHONDRIAL"/>
    <property type="match status" value="1"/>
</dbReference>
<dbReference type="SUPFAM" id="SSF53335">
    <property type="entry name" value="S-adenosyl-L-methionine-dependent methyltransferases"/>
    <property type="match status" value="1"/>
</dbReference>
<sequence length="379" mass="42609">SPTTLYLFFHPPPSTFLSSTTLYLFFHPPPSIFSFIHNPLSFLSSILYHLQRNNSPTMGQQYSRYRRKSHNCIFAANHGRPHDELPVKLDPPTWVVSQPNSPALSADPAFPSERRRSSYFLPHDDNEVDRNIMPSAEHCIRVGARVLDIGTGPGTWILDTATDNPEAEFIGLDISGMFPMTIKPGNANFVQVDVVTEGLPFPSESFDLVQMRMMNLAWTNDDWPKVMSEIFRVLKQGGCVQMMELHGDYVTKDPDAKHFVEMVQQFIIAQRMDPFVATQLPALQEQVGFKVVQYDVRKIPIGWGGVIGKLMMDDIRQVMLGSKSILAPAFGLDGRDFDGYIDHIMRRFGQSQAYANGYMVVGRKPAAGERPKGAIAVEE</sequence>
<dbReference type="Gene3D" id="3.40.50.150">
    <property type="entry name" value="Vaccinia Virus protein VP39"/>
    <property type="match status" value="1"/>
</dbReference>
<keyword evidence="3" id="KW-1185">Reference proteome</keyword>